<dbReference type="HOGENOM" id="CLU_044172_1_0_3"/>
<protein>
    <recommendedName>
        <fullName evidence="3">Integrase family protein</fullName>
    </recommendedName>
</protein>
<evidence type="ECO:0000313" key="1">
    <source>
        <dbReference type="EMBL" id="AFZ36673.1"/>
    </source>
</evidence>
<dbReference type="eggNOG" id="COG0582">
    <property type="taxonomic scope" value="Bacteria"/>
</dbReference>
<evidence type="ECO:0008006" key="3">
    <source>
        <dbReference type="Google" id="ProtNLM"/>
    </source>
</evidence>
<dbReference type="AlphaFoldDB" id="K9XVW5"/>
<evidence type="ECO:0000313" key="2">
    <source>
        <dbReference type="Proteomes" id="UP000010473"/>
    </source>
</evidence>
<reference evidence="2" key="1">
    <citation type="journal article" date="2013" name="Proc. Natl. Acad. Sci. U.S.A.">
        <title>Improving the coverage of the cyanobacterial phylum using diversity-driven genome sequencing.</title>
        <authorList>
            <person name="Shih P.M."/>
            <person name="Wu D."/>
            <person name="Latifi A."/>
            <person name="Axen S.D."/>
            <person name="Fewer D.P."/>
            <person name="Talla E."/>
            <person name="Calteau A."/>
            <person name="Cai F."/>
            <person name="Tandeau de Marsac N."/>
            <person name="Rippka R."/>
            <person name="Herdman M."/>
            <person name="Sivonen K."/>
            <person name="Coursin T."/>
            <person name="Laurent T."/>
            <person name="Goodwin L."/>
            <person name="Nolan M."/>
            <person name="Davenport K.W."/>
            <person name="Han C.S."/>
            <person name="Rubin E.M."/>
            <person name="Eisen J.A."/>
            <person name="Woyke T."/>
            <person name="Gugger M."/>
            <person name="Kerfeld C.A."/>
        </authorList>
    </citation>
    <scope>NUCLEOTIDE SEQUENCE [LARGE SCALE GENOMIC DNA]</scope>
    <source>
        <strain evidence="2">ATCC 29371 / PCC 7437</strain>
    </source>
</reference>
<gene>
    <name evidence="1" type="ordered locus">Sta7437_3165</name>
</gene>
<accession>K9XVW5</accession>
<proteinExistence type="predicted"/>
<name>K9XVW5_STAC7</name>
<keyword evidence="2" id="KW-1185">Reference proteome</keyword>
<sequence length="317" mass="36458">MARKNQTIALQFKVGKSSRSQHGCNCSFTLDGMVEALSKANKVAEALKSTSETEFWQWYDREIKQIGKINNDLLTFGNAIAKVEDDFWNRPSRTRRKRDRGNSSDVSSWNSTYGRFYSLLPTNENVIWQPIARLISQYEQGSRSYQYVVMALKKLARVIKRNDLLEELENIDTTQTSFLDLQTITLEEFLRWRNEVLGITASLHPNADISTRKRWLWAFSMQVVYGLRIHEVFAIQNLDKPFTTKDKVVIPALNDLDNTDNLIVIGEFTSIGTTTKTKYRIARPMLPPKYPNLIDLLEIKSAMKCQNLSFQILTTGA</sequence>
<organism evidence="1 2">
    <name type="scientific">Stanieria cyanosphaera (strain ATCC 29371 / PCC 7437)</name>
    <dbReference type="NCBI Taxonomy" id="111780"/>
    <lineage>
        <taxon>Bacteria</taxon>
        <taxon>Bacillati</taxon>
        <taxon>Cyanobacteriota</taxon>
        <taxon>Cyanophyceae</taxon>
        <taxon>Pleurocapsales</taxon>
        <taxon>Dermocarpellaceae</taxon>
        <taxon>Stanieria</taxon>
    </lineage>
</organism>
<dbReference type="KEGG" id="scs:Sta7437_3165"/>
<dbReference type="EMBL" id="CP003653">
    <property type="protein sequence ID" value="AFZ36673.1"/>
    <property type="molecule type" value="Genomic_DNA"/>
</dbReference>
<dbReference type="Proteomes" id="UP000010473">
    <property type="component" value="Chromosome"/>
</dbReference>